<feature type="compositionally biased region" description="Polar residues" evidence="4">
    <location>
        <begin position="33"/>
        <end position="47"/>
    </location>
</feature>
<dbReference type="RefSeq" id="XP_008071340.2">
    <property type="nucleotide sequence ID" value="XM_008073149.2"/>
</dbReference>
<gene>
    <name evidence="6" type="primary">LOC103275748</name>
</gene>
<sequence length="228" mass="24959">MLRGHTCVTHTCTDKRPSPPPPLRAGPAHLAQASASSPRRTPLTENTGAGPGASGSVGQQLGGRGEGRRRLRAGREPGAALHAVRSGAALPVQWRTRSTFLRLRVFRWELSAVYPELAGTRRAMAEYAHVKSTKLVLKGAKTQRKKKKKKDKRKREEEEETQIDIVGIWWAVTNFGEISGTIAIEMDRGTYIHALDNGLFTLGAPHKEVDEGPSPPEQFTAVKLSDSR</sequence>
<dbReference type="InterPro" id="IPR008999">
    <property type="entry name" value="Actin-crosslinking"/>
</dbReference>
<dbReference type="GO" id="GO:0071013">
    <property type="term" value="C:catalytic step 2 spliceosome"/>
    <property type="evidence" value="ECO:0007669"/>
    <property type="project" value="TreeGrafter"/>
</dbReference>
<proteinExistence type="inferred from homology"/>
<dbReference type="GeneID" id="103275748"/>
<feature type="region of interest" description="Disordered" evidence="4">
    <location>
        <begin position="1"/>
        <end position="69"/>
    </location>
</feature>
<feature type="compositionally biased region" description="Gly residues" evidence="4">
    <location>
        <begin position="49"/>
        <end position="64"/>
    </location>
</feature>
<dbReference type="GO" id="GO:0051015">
    <property type="term" value="F:actin filament binding"/>
    <property type="evidence" value="ECO:0007669"/>
    <property type="project" value="TreeGrafter"/>
</dbReference>
<comment type="similarity">
    <text evidence="2">Belongs to the FRG1 family.</text>
</comment>
<evidence type="ECO:0000256" key="2">
    <source>
        <dbReference type="ARBA" id="ARBA00010878"/>
    </source>
</evidence>
<dbReference type="AlphaFoldDB" id="A0A1U7UMB3"/>
<dbReference type="PANTHER" id="PTHR12928">
    <property type="entry name" value="FRG1 PROTEIN"/>
    <property type="match status" value="1"/>
</dbReference>
<dbReference type="InterPro" id="IPR010414">
    <property type="entry name" value="FRG1"/>
</dbReference>
<keyword evidence="3" id="KW-0539">Nucleus</keyword>
<dbReference type="GO" id="GO:0055120">
    <property type="term" value="C:striated muscle dense body"/>
    <property type="evidence" value="ECO:0007669"/>
    <property type="project" value="TreeGrafter"/>
</dbReference>
<dbReference type="OrthoDB" id="5539371at2759"/>
<evidence type="ECO:0000256" key="3">
    <source>
        <dbReference type="ARBA" id="ARBA00023242"/>
    </source>
</evidence>
<organism evidence="5 6">
    <name type="scientific">Carlito syrichta</name>
    <name type="common">Philippine tarsier</name>
    <name type="synonym">Tarsius syrichta</name>
    <dbReference type="NCBI Taxonomy" id="1868482"/>
    <lineage>
        <taxon>Eukaryota</taxon>
        <taxon>Metazoa</taxon>
        <taxon>Chordata</taxon>
        <taxon>Craniata</taxon>
        <taxon>Vertebrata</taxon>
        <taxon>Euteleostomi</taxon>
        <taxon>Mammalia</taxon>
        <taxon>Eutheria</taxon>
        <taxon>Euarchontoglires</taxon>
        <taxon>Primates</taxon>
        <taxon>Haplorrhini</taxon>
        <taxon>Tarsiiformes</taxon>
        <taxon>Tarsiidae</taxon>
        <taxon>Carlito</taxon>
    </lineage>
</organism>
<evidence type="ECO:0000256" key="1">
    <source>
        <dbReference type="ARBA" id="ARBA00004604"/>
    </source>
</evidence>
<dbReference type="GO" id="GO:0005730">
    <property type="term" value="C:nucleolus"/>
    <property type="evidence" value="ECO:0007669"/>
    <property type="project" value="UniProtKB-SubCell"/>
</dbReference>
<keyword evidence="5" id="KW-1185">Reference proteome</keyword>
<name>A0A1U7UMB3_CARSF</name>
<evidence type="ECO:0000313" key="6">
    <source>
        <dbReference type="RefSeq" id="XP_008071340.2"/>
    </source>
</evidence>
<dbReference type="KEGG" id="csyr:103275748"/>
<protein>
    <submittedName>
        <fullName evidence="6">Uncharacterized protein LOC103275748</fullName>
    </submittedName>
</protein>
<dbReference type="PANTHER" id="PTHR12928:SF3">
    <property type="entry name" value="PROTEIN FRG1"/>
    <property type="match status" value="1"/>
</dbReference>
<dbReference type="Proteomes" id="UP000189704">
    <property type="component" value="Unplaced"/>
</dbReference>
<accession>A0A1U7UMB3</accession>
<evidence type="ECO:0000313" key="5">
    <source>
        <dbReference type="Proteomes" id="UP000189704"/>
    </source>
</evidence>
<comment type="subcellular location">
    <subcellularLocation>
        <location evidence="1">Nucleus</location>
        <location evidence="1">Nucleolus</location>
    </subcellularLocation>
</comment>
<dbReference type="SUPFAM" id="SSF50405">
    <property type="entry name" value="Actin-crosslinking proteins"/>
    <property type="match status" value="1"/>
</dbReference>
<feature type="region of interest" description="Disordered" evidence="4">
    <location>
        <begin position="206"/>
        <end position="228"/>
    </location>
</feature>
<dbReference type="Pfam" id="PF06229">
    <property type="entry name" value="FRG1"/>
    <property type="match status" value="1"/>
</dbReference>
<evidence type="ECO:0000256" key="4">
    <source>
        <dbReference type="SAM" id="MobiDB-lite"/>
    </source>
</evidence>
<reference evidence="6" key="1">
    <citation type="submission" date="2025-08" db="UniProtKB">
        <authorList>
            <consortium name="RefSeq"/>
        </authorList>
    </citation>
    <scope>IDENTIFICATION</scope>
</reference>
<dbReference type="Gene3D" id="2.80.10.50">
    <property type="match status" value="1"/>
</dbReference>